<name>A0A2S8EZ26_9BACT</name>
<dbReference type="EMBL" id="PUIA01000094">
    <property type="protein sequence ID" value="PQO25121.1"/>
    <property type="molecule type" value="Genomic_DNA"/>
</dbReference>
<accession>A0A2S8EZ26</accession>
<sequence>MHWLNNSRTQRVIVPALGVWLACCASLFAEPIRPEFETLEQIVQQYFYHARPRHKPMLLTQSQVVALLESLQGMRIYIPGRTQIVRSFPHDREFFSRFVLEELAQEPAIEFPDDPTFLFQRIDAMCTSRQSIVQLTRLASQGKSFSATWISDAPLLPSLESRLLKDLLAEHGVENAAQAKPRRRNYTIEHLLEALESAYLPASETATTVTSFDAVGR</sequence>
<dbReference type="AlphaFoldDB" id="A0A2S8EZ26"/>
<comment type="caution">
    <text evidence="1">The sequence shown here is derived from an EMBL/GenBank/DDBJ whole genome shotgun (WGS) entry which is preliminary data.</text>
</comment>
<gene>
    <name evidence="1" type="ORF">C5Y96_26855</name>
</gene>
<proteinExistence type="predicted"/>
<evidence type="ECO:0000313" key="1">
    <source>
        <dbReference type="EMBL" id="PQO25121.1"/>
    </source>
</evidence>
<reference evidence="1 2" key="1">
    <citation type="submission" date="2018-02" db="EMBL/GenBank/DDBJ databases">
        <title>Comparative genomes isolates from brazilian mangrove.</title>
        <authorList>
            <person name="Araujo J.E."/>
            <person name="Taketani R.G."/>
            <person name="Silva M.C.P."/>
            <person name="Loureco M.V."/>
            <person name="Andreote F.D."/>
        </authorList>
    </citation>
    <scope>NUCLEOTIDE SEQUENCE [LARGE SCALE GENOMIC DNA]</scope>
    <source>
        <strain evidence="1 2">HEX-2 MGV</strain>
    </source>
</reference>
<dbReference type="OrthoDB" id="276530at2"/>
<dbReference type="RefSeq" id="WP_105359798.1">
    <property type="nucleotide sequence ID" value="NZ_PUIA01000094.1"/>
</dbReference>
<evidence type="ECO:0000313" key="2">
    <source>
        <dbReference type="Proteomes" id="UP000240009"/>
    </source>
</evidence>
<dbReference type="Proteomes" id="UP000240009">
    <property type="component" value="Unassembled WGS sequence"/>
</dbReference>
<organism evidence="1 2">
    <name type="scientific">Blastopirellula marina</name>
    <dbReference type="NCBI Taxonomy" id="124"/>
    <lineage>
        <taxon>Bacteria</taxon>
        <taxon>Pseudomonadati</taxon>
        <taxon>Planctomycetota</taxon>
        <taxon>Planctomycetia</taxon>
        <taxon>Pirellulales</taxon>
        <taxon>Pirellulaceae</taxon>
        <taxon>Blastopirellula</taxon>
    </lineage>
</organism>
<protein>
    <submittedName>
        <fullName evidence="1">Uncharacterized protein</fullName>
    </submittedName>
</protein>